<evidence type="ECO:0000256" key="1">
    <source>
        <dbReference type="SAM" id="MobiDB-lite"/>
    </source>
</evidence>
<organism evidence="3 4">
    <name type="scientific">Actinophytocola xinjiangensis</name>
    <dbReference type="NCBI Taxonomy" id="485602"/>
    <lineage>
        <taxon>Bacteria</taxon>
        <taxon>Bacillati</taxon>
        <taxon>Actinomycetota</taxon>
        <taxon>Actinomycetes</taxon>
        <taxon>Pseudonocardiales</taxon>
        <taxon>Pseudonocardiaceae</taxon>
    </lineage>
</organism>
<evidence type="ECO:0000313" key="3">
    <source>
        <dbReference type="EMBL" id="OLF11050.1"/>
    </source>
</evidence>
<dbReference type="OrthoDB" id="3689655at2"/>
<dbReference type="RefSeq" id="WP_075133212.1">
    <property type="nucleotide sequence ID" value="NZ_MSIF01000005.1"/>
</dbReference>
<comment type="caution">
    <text evidence="3">The sequence shown here is derived from an EMBL/GenBank/DDBJ whole genome shotgun (WGS) entry which is preliminary data.</text>
</comment>
<reference evidence="3 4" key="1">
    <citation type="submission" date="2016-12" db="EMBL/GenBank/DDBJ databases">
        <title>The draft genome sequence of Actinophytocola xinjiangensis.</title>
        <authorList>
            <person name="Wang W."/>
            <person name="Yuan L."/>
        </authorList>
    </citation>
    <scope>NUCLEOTIDE SEQUENCE [LARGE SCALE GENOMIC DNA]</scope>
    <source>
        <strain evidence="3 4">CGMCC 4.4663</strain>
    </source>
</reference>
<sequence length="200" mass="20165">MNPPMNPPVPVGRGVSAWWLRVAVAVSGAAILGIPLLERPVVGLAVLVGLAVAGSVYAPASPAPAAAIVGAAVTVVLSGDDPLRPAVLAMIPAVHLFHVSCGLAGILPVHGRLHLVALRRPALRVLAVQGVTFVLAGVAAVLPTGRVPVVVEVFALVGLVVIALVALGPWREHAHTRGDGRSAGPGATMEAWGEGRRSGS</sequence>
<keyword evidence="2" id="KW-1133">Transmembrane helix</keyword>
<name>A0A7Z0WNH7_9PSEU</name>
<proteinExistence type="predicted"/>
<feature type="region of interest" description="Disordered" evidence="1">
    <location>
        <begin position="175"/>
        <end position="200"/>
    </location>
</feature>
<dbReference type="AlphaFoldDB" id="A0A7Z0WNH7"/>
<evidence type="ECO:0000313" key="4">
    <source>
        <dbReference type="Proteomes" id="UP000185696"/>
    </source>
</evidence>
<evidence type="ECO:0000256" key="2">
    <source>
        <dbReference type="SAM" id="Phobius"/>
    </source>
</evidence>
<feature type="transmembrane region" description="Helical" evidence="2">
    <location>
        <begin position="147"/>
        <end position="167"/>
    </location>
</feature>
<feature type="transmembrane region" description="Helical" evidence="2">
    <location>
        <begin position="41"/>
        <end position="60"/>
    </location>
</feature>
<keyword evidence="2" id="KW-0812">Transmembrane</keyword>
<protein>
    <submittedName>
        <fullName evidence="3">Uncharacterized protein</fullName>
    </submittedName>
</protein>
<accession>A0A7Z0WNH7</accession>
<dbReference type="Proteomes" id="UP000185696">
    <property type="component" value="Unassembled WGS sequence"/>
</dbReference>
<keyword evidence="4" id="KW-1185">Reference proteome</keyword>
<feature type="transmembrane region" description="Helical" evidence="2">
    <location>
        <begin position="86"/>
        <end position="109"/>
    </location>
</feature>
<feature type="transmembrane region" description="Helical" evidence="2">
    <location>
        <begin position="15"/>
        <end position="34"/>
    </location>
</feature>
<feature type="transmembrane region" description="Helical" evidence="2">
    <location>
        <begin position="121"/>
        <end position="141"/>
    </location>
</feature>
<dbReference type="EMBL" id="MSIF01000005">
    <property type="protein sequence ID" value="OLF11050.1"/>
    <property type="molecule type" value="Genomic_DNA"/>
</dbReference>
<gene>
    <name evidence="3" type="ORF">BLA60_13665</name>
</gene>
<keyword evidence="2" id="KW-0472">Membrane</keyword>